<sequence>MEQIRKYFEKTFMLTDKDWQIFSSKLTKQEFSKKHVLLKVGQVENYLSFVETGIIRFYIPKEENDLTFTFIFDNNFVSGYDSFLTQRPSIYHVETLTKTTLWRLTYNDLQTIYDETEIGNTIGRQASEDLFLKKSKRELSLLNETAEQRYLNLFTEQPELIEKIPLKYIASYIGVTPQALSRIRKRIY</sequence>
<keyword evidence="3" id="KW-1185">Reference proteome</keyword>
<name>A0A2M9R5R0_9FLAO</name>
<dbReference type="Proteomes" id="UP000231960">
    <property type="component" value="Unassembled WGS sequence"/>
</dbReference>
<dbReference type="RefSeq" id="WP_100677762.1">
    <property type="nucleotide sequence ID" value="NZ_NIPO01000001.1"/>
</dbReference>
<evidence type="ECO:0000259" key="1">
    <source>
        <dbReference type="Pfam" id="PF00027"/>
    </source>
</evidence>
<evidence type="ECO:0000313" key="3">
    <source>
        <dbReference type="Proteomes" id="UP000231960"/>
    </source>
</evidence>
<reference evidence="2 3" key="1">
    <citation type="submission" date="2017-06" db="EMBL/GenBank/DDBJ databases">
        <title>Description of Avrilella dinanensis gen. nov. sp. nov.</title>
        <authorList>
            <person name="Leyer C."/>
            <person name="Sassi M."/>
            <person name="Minet J."/>
            <person name="Kayal S."/>
            <person name="Cattoir V."/>
        </authorList>
    </citation>
    <scope>NUCLEOTIDE SEQUENCE [LARGE SCALE GENOMIC DNA]</scope>
    <source>
        <strain evidence="2 3">UR159</strain>
    </source>
</reference>
<dbReference type="AlphaFoldDB" id="A0A2M9R5R0"/>
<dbReference type="Gene3D" id="2.60.120.10">
    <property type="entry name" value="Jelly Rolls"/>
    <property type="match status" value="1"/>
</dbReference>
<dbReference type="EMBL" id="NIPO01000001">
    <property type="protein sequence ID" value="PJR04199.1"/>
    <property type="molecule type" value="Genomic_DNA"/>
</dbReference>
<comment type="caution">
    <text evidence="2">The sequence shown here is derived from an EMBL/GenBank/DDBJ whole genome shotgun (WGS) entry which is preliminary data.</text>
</comment>
<proteinExistence type="predicted"/>
<dbReference type="InterPro" id="IPR018490">
    <property type="entry name" value="cNMP-bd_dom_sf"/>
</dbReference>
<organism evidence="2 3">
    <name type="scientific">Avrilella dinanensis</name>
    <dbReference type="NCBI Taxonomy" id="2008672"/>
    <lineage>
        <taxon>Bacteria</taxon>
        <taxon>Pseudomonadati</taxon>
        <taxon>Bacteroidota</taxon>
        <taxon>Flavobacteriia</taxon>
        <taxon>Flavobacteriales</taxon>
        <taxon>Flavobacteriaceae</taxon>
        <taxon>Avrilella</taxon>
    </lineage>
</organism>
<accession>A0A2M9R5R0</accession>
<gene>
    <name evidence="2" type="ORF">CDL10_06410</name>
</gene>
<dbReference type="InterPro" id="IPR014710">
    <property type="entry name" value="RmlC-like_jellyroll"/>
</dbReference>
<evidence type="ECO:0000313" key="2">
    <source>
        <dbReference type="EMBL" id="PJR04199.1"/>
    </source>
</evidence>
<feature type="domain" description="Cyclic nucleotide-binding" evidence="1">
    <location>
        <begin position="29"/>
        <end position="114"/>
    </location>
</feature>
<dbReference type="OrthoDB" id="663011at2"/>
<dbReference type="SUPFAM" id="SSF51206">
    <property type="entry name" value="cAMP-binding domain-like"/>
    <property type="match status" value="1"/>
</dbReference>
<dbReference type="Pfam" id="PF00027">
    <property type="entry name" value="cNMP_binding"/>
    <property type="match status" value="1"/>
</dbReference>
<dbReference type="InterPro" id="IPR000595">
    <property type="entry name" value="cNMP-bd_dom"/>
</dbReference>
<protein>
    <submittedName>
        <fullName evidence="2">CarD family transcriptional regulator</fullName>
    </submittedName>
</protein>